<dbReference type="GO" id="GO:0034485">
    <property type="term" value="F:phosphatidylinositol-3,4,5-trisphosphate 5-phosphatase activity"/>
    <property type="evidence" value="ECO:0007669"/>
    <property type="project" value="TreeGrafter"/>
</dbReference>
<proteinExistence type="inferred from homology"/>
<dbReference type="InterPro" id="IPR036691">
    <property type="entry name" value="Endo/exonu/phosph_ase_sf"/>
</dbReference>
<keyword evidence="2" id="KW-0378">Hydrolase</keyword>
<dbReference type="InterPro" id="IPR045849">
    <property type="entry name" value="IP5P_plant"/>
</dbReference>
<dbReference type="Proteomes" id="UP000467840">
    <property type="component" value="Chromosome 9"/>
</dbReference>
<evidence type="ECO:0000313" key="5">
    <source>
        <dbReference type="Proteomes" id="UP000467840"/>
    </source>
</evidence>
<name>A0A6A6M199_HEVBR</name>
<accession>A0A6A6M199</accession>
<dbReference type="AlphaFoldDB" id="A0A6A6M199"/>
<dbReference type="GO" id="GO:0046856">
    <property type="term" value="P:phosphatidylinositol dephosphorylation"/>
    <property type="evidence" value="ECO:0007669"/>
    <property type="project" value="InterPro"/>
</dbReference>
<evidence type="ECO:0000259" key="3">
    <source>
        <dbReference type="SMART" id="SM00128"/>
    </source>
</evidence>
<organism evidence="4 5">
    <name type="scientific">Hevea brasiliensis</name>
    <name type="common">Para rubber tree</name>
    <name type="synonym">Siphonia brasiliensis</name>
    <dbReference type="NCBI Taxonomy" id="3981"/>
    <lineage>
        <taxon>Eukaryota</taxon>
        <taxon>Viridiplantae</taxon>
        <taxon>Streptophyta</taxon>
        <taxon>Embryophyta</taxon>
        <taxon>Tracheophyta</taxon>
        <taxon>Spermatophyta</taxon>
        <taxon>Magnoliopsida</taxon>
        <taxon>eudicotyledons</taxon>
        <taxon>Gunneridae</taxon>
        <taxon>Pentapetalae</taxon>
        <taxon>rosids</taxon>
        <taxon>fabids</taxon>
        <taxon>Malpighiales</taxon>
        <taxon>Euphorbiaceae</taxon>
        <taxon>Crotonoideae</taxon>
        <taxon>Micrandreae</taxon>
        <taxon>Hevea</taxon>
    </lineage>
</organism>
<gene>
    <name evidence="4" type="ORF">GH714_007622</name>
</gene>
<dbReference type="Gene3D" id="3.60.10.10">
    <property type="entry name" value="Endonuclease/exonuclease/phosphatase"/>
    <property type="match status" value="1"/>
</dbReference>
<dbReference type="Pfam" id="PF22669">
    <property type="entry name" value="Exo_endo_phos2"/>
    <property type="match status" value="1"/>
</dbReference>
<evidence type="ECO:0000256" key="1">
    <source>
        <dbReference type="ARBA" id="ARBA00010768"/>
    </source>
</evidence>
<dbReference type="GO" id="GO:0004439">
    <property type="term" value="F:phosphatidylinositol-4,5-bisphosphate 5-phosphatase activity"/>
    <property type="evidence" value="ECO:0007669"/>
    <property type="project" value="TreeGrafter"/>
</dbReference>
<feature type="domain" description="Inositol polyphosphate-related phosphatase" evidence="3">
    <location>
        <begin position="65"/>
        <end position="415"/>
    </location>
</feature>
<comment type="caution">
    <text evidence="4">The sequence shown here is derived from an EMBL/GenBank/DDBJ whole genome shotgun (WGS) entry which is preliminary data.</text>
</comment>
<dbReference type="PANTHER" id="PTHR45666:SF18">
    <property type="entry name" value="TYPE IV INOSITOL POLYPHOSPHATE 5-PHOSPHATASE 9"/>
    <property type="match status" value="1"/>
</dbReference>
<dbReference type="SUPFAM" id="SSF56219">
    <property type="entry name" value="DNase I-like"/>
    <property type="match status" value="1"/>
</dbReference>
<evidence type="ECO:0000256" key="2">
    <source>
        <dbReference type="ARBA" id="ARBA00022801"/>
    </source>
</evidence>
<dbReference type="FunFam" id="3.60.10.10:FF:000053">
    <property type="entry name" value="Type IV inositol polyphosphate 5-phosphatase 9"/>
    <property type="match status" value="1"/>
</dbReference>
<dbReference type="InterPro" id="IPR000300">
    <property type="entry name" value="IPPc"/>
</dbReference>
<keyword evidence="5" id="KW-1185">Reference proteome</keyword>
<dbReference type="PANTHER" id="PTHR45666">
    <property type="entry name" value="TYPE IV INOSITOL POLYPHOSPHATE 5-PHOSPHATASE 9"/>
    <property type="match status" value="1"/>
</dbReference>
<dbReference type="EMBL" id="JAAGAX010000008">
    <property type="protein sequence ID" value="KAF2305699.1"/>
    <property type="molecule type" value="Genomic_DNA"/>
</dbReference>
<evidence type="ECO:0000313" key="4">
    <source>
        <dbReference type="EMBL" id="KAF2305699.1"/>
    </source>
</evidence>
<comment type="similarity">
    <text evidence="1">Belongs to the inositol polyphosphate 5-phosphatase family.</text>
</comment>
<dbReference type="SMART" id="SM00128">
    <property type="entry name" value="IPPc"/>
    <property type="match status" value="1"/>
</dbReference>
<dbReference type="GO" id="GO:0004445">
    <property type="term" value="F:inositol-polyphosphate 5-phosphatase activity"/>
    <property type="evidence" value="ECO:0007669"/>
    <property type="project" value="InterPro"/>
</dbReference>
<sequence>MAGPSQGEVMWPRLVVNKILRKRMGSNNFVADFPSNTEASLLEIPNLGQPSLSVDTIFNHHKNTHNYKVFVSTWNVGGIAPSEDLDMAAWLDTTQISDIYVLGFQEIVPLKASNVLGSENSKISMKWNSLIRQALNKKIECCRGDDKDLQRNIDPLEKRKNLLPPVKDERAIESSNIPQDFRCIISKQMVGILISVWVRSNLRPYIRHPSVSCVGCGIMGCLGNKGSVSVRFRLHETSFCFLCSHLASGGREGDEKYRNSDVAEILSRTSFPRGASLDLPRKILDHDHVILLGDLNYRISLPEETTRLLVDRKEWEALLENDQLRMELMNGQAFEGWHEGIIKFAPTYKYYPNSNVYFGCKEGKKSEKWRAPAWCDRIIWYGEGLKQHLYARGEENLSDHRPVKAIFSAEVEVLQTLKGLQQFFLSERFGGQHNKGNWLLQPITQSNLQLFALVSTWISSKIHDSCPLSVKSLKTLGDKSIKEQHFTARDFLEAVLNYEIGAGNIAFVFLEELLAQFRGVAKVGELIDFEACMDIMDLLYEKEETSVLYCSPRSLAASTLACFTIPF</sequence>
<protein>
    <recommendedName>
        <fullName evidence="3">Inositol polyphosphate-related phosphatase domain-containing protein</fullName>
    </recommendedName>
</protein>
<dbReference type="Gene3D" id="1.10.472.10">
    <property type="entry name" value="Cyclin-like"/>
    <property type="match status" value="1"/>
</dbReference>
<reference evidence="4 5" key="1">
    <citation type="journal article" date="2020" name="Mol. Plant">
        <title>The Chromosome-Based Rubber Tree Genome Provides New Insights into Spurge Genome Evolution and Rubber Biosynthesis.</title>
        <authorList>
            <person name="Liu J."/>
            <person name="Shi C."/>
            <person name="Shi C.C."/>
            <person name="Li W."/>
            <person name="Zhang Q.J."/>
            <person name="Zhang Y."/>
            <person name="Li K."/>
            <person name="Lu H.F."/>
            <person name="Shi C."/>
            <person name="Zhu S.T."/>
            <person name="Xiao Z.Y."/>
            <person name="Nan H."/>
            <person name="Yue Y."/>
            <person name="Zhu X.G."/>
            <person name="Wu Y."/>
            <person name="Hong X.N."/>
            <person name="Fan G.Y."/>
            <person name="Tong Y."/>
            <person name="Zhang D."/>
            <person name="Mao C.L."/>
            <person name="Liu Y.L."/>
            <person name="Hao S.J."/>
            <person name="Liu W.Q."/>
            <person name="Lv M.Q."/>
            <person name="Zhang H.B."/>
            <person name="Liu Y."/>
            <person name="Hu-Tang G.R."/>
            <person name="Wang J.P."/>
            <person name="Wang J.H."/>
            <person name="Sun Y.H."/>
            <person name="Ni S.B."/>
            <person name="Chen W.B."/>
            <person name="Zhang X.C."/>
            <person name="Jiao Y.N."/>
            <person name="Eichler E.E."/>
            <person name="Li G.H."/>
            <person name="Liu X."/>
            <person name="Gao L.Z."/>
        </authorList>
    </citation>
    <scope>NUCLEOTIDE SEQUENCE [LARGE SCALE GENOMIC DNA]</scope>
    <source>
        <strain evidence="5">cv. GT1</strain>
        <tissue evidence="4">Leaf</tissue>
    </source>
</reference>